<feature type="transmembrane region" description="Helical" evidence="2">
    <location>
        <begin position="156"/>
        <end position="174"/>
    </location>
</feature>
<sequence>MRRRPDRLTYRRLVGQAGLVVIAMTGLWLAYLVPHHLRYRRQLVESRADDRYSHGLRVVRVARSGSPSSGTSEATRGLVVLHPSSGTARAGGGVMDRPHAAGARALPDAERGVVDAERLAHLARRGAAARRRAALAGGLLVLTVVGWSVVAFTAVAAVLAVVPTVLLAGVLVLGRRAVIAAARADARWEQELLSRPPGTEAPTVVGHAARPDDSGTQLIPRVPREQER</sequence>
<gene>
    <name evidence="3" type="ORF">N869_02345</name>
</gene>
<feature type="transmembrane region" description="Helical" evidence="2">
    <location>
        <begin position="133"/>
        <end position="150"/>
    </location>
</feature>
<dbReference type="Proteomes" id="UP000054314">
    <property type="component" value="Unassembled WGS sequence"/>
</dbReference>
<keyword evidence="2" id="KW-1133">Transmembrane helix</keyword>
<feature type="non-terminal residue" evidence="3">
    <location>
        <position position="228"/>
    </location>
</feature>
<keyword evidence="2" id="KW-0472">Membrane</keyword>
<proteinExistence type="predicted"/>
<organism evidence="3 4">
    <name type="scientific">Cellulomonas bogoriensis 69B4 = DSM 16987</name>
    <dbReference type="NCBI Taxonomy" id="1386082"/>
    <lineage>
        <taxon>Bacteria</taxon>
        <taxon>Bacillati</taxon>
        <taxon>Actinomycetota</taxon>
        <taxon>Actinomycetes</taxon>
        <taxon>Micrococcales</taxon>
        <taxon>Cellulomonadaceae</taxon>
        <taxon>Cellulomonas</taxon>
    </lineage>
</organism>
<evidence type="ECO:0000313" key="4">
    <source>
        <dbReference type="Proteomes" id="UP000054314"/>
    </source>
</evidence>
<keyword evidence="2" id="KW-0812">Transmembrane</keyword>
<dbReference type="AlphaFoldDB" id="A0A0A0BS52"/>
<feature type="transmembrane region" description="Helical" evidence="2">
    <location>
        <begin position="13"/>
        <end position="33"/>
    </location>
</feature>
<evidence type="ECO:0000313" key="3">
    <source>
        <dbReference type="EMBL" id="KGM10725.1"/>
    </source>
</evidence>
<dbReference type="EMBL" id="AXCZ01000134">
    <property type="protein sequence ID" value="KGM10725.1"/>
    <property type="molecule type" value="Genomic_DNA"/>
</dbReference>
<evidence type="ECO:0000256" key="1">
    <source>
        <dbReference type="SAM" id="MobiDB-lite"/>
    </source>
</evidence>
<comment type="caution">
    <text evidence="3">The sequence shown here is derived from an EMBL/GenBank/DDBJ whole genome shotgun (WGS) entry which is preliminary data.</text>
</comment>
<evidence type="ECO:0000256" key="2">
    <source>
        <dbReference type="SAM" id="Phobius"/>
    </source>
</evidence>
<keyword evidence="4" id="KW-1185">Reference proteome</keyword>
<protein>
    <submittedName>
        <fullName evidence="3">Uncharacterized protein</fullName>
    </submittedName>
</protein>
<name>A0A0A0BS52_9CELL</name>
<feature type="region of interest" description="Disordered" evidence="1">
    <location>
        <begin position="192"/>
        <end position="228"/>
    </location>
</feature>
<reference evidence="3 4" key="1">
    <citation type="submission" date="2013-08" db="EMBL/GenBank/DDBJ databases">
        <title>Genome sequencing of Cellulomonas bogoriensis 69B4.</title>
        <authorList>
            <person name="Chen F."/>
            <person name="Li Y."/>
            <person name="Wang G."/>
        </authorList>
    </citation>
    <scope>NUCLEOTIDE SEQUENCE [LARGE SCALE GENOMIC DNA]</scope>
    <source>
        <strain evidence="3 4">69B4</strain>
    </source>
</reference>
<accession>A0A0A0BS52</accession>